<sequence>MSGQRIVIAGASGFMGRYFARRFREDGDTVVTVGRSGADVVWGDTAALEAAIDGADLLLNLAGKSVNTRYSDKNRAAIFSSRLLTTGELGRAVETVPNPPALWLNSSTATIYRHADDRPMTDADGQIGNGFSVNVATAWEREFFAHSRDGVRQVALRMAIVLGDGSALSPLLSLTRIGLGGPHVGGKTAGARQMFSWVHIDDVYRAIRFIQTDAAIDGPVNVAAPRPVTNRELMGTLRRVLGVPFGLPLTRWMLELGSFAIHTETELLLKSRWVLPTTLEAEGFEFEHPELEGAVRAITGTAAEAPRVP</sequence>
<dbReference type="Pfam" id="PF08338">
    <property type="entry name" value="DUF1731"/>
    <property type="match status" value="1"/>
</dbReference>
<dbReference type="RefSeq" id="WP_184236125.1">
    <property type="nucleotide sequence ID" value="NZ_JACHMJ010000001.1"/>
</dbReference>
<evidence type="ECO:0000259" key="3">
    <source>
        <dbReference type="Pfam" id="PF08338"/>
    </source>
</evidence>
<proteinExistence type="inferred from homology"/>
<protein>
    <submittedName>
        <fullName evidence="4">Uncharacterized protein (TIGR01777 family)</fullName>
    </submittedName>
</protein>
<dbReference type="InterPro" id="IPR010099">
    <property type="entry name" value="SDR39U1"/>
</dbReference>
<dbReference type="InterPro" id="IPR036291">
    <property type="entry name" value="NAD(P)-bd_dom_sf"/>
</dbReference>
<gene>
    <name evidence="4" type="ORF">HD599_001744</name>
</gene>
<name>A0A841ANV4_9MICO</name>
<evidence type="ECO:0000313" key="5">
    <source>
        <dbReference type="Proteomes" id="UP000536685"/>
    </source>
</evidence>
<feature type="domain" description="NAD-dependent epimerase/dehydratase" evidence="2">
    <location>
        <begin position="6"/>
        <end position="213"/>
    </location>
</feature>
<evidence type="ECO:0000256" key="1">
    <source>
        <dbReference type="ARBA" id="ARBA00009353"/>
    </source>
</evidence>
<evidence type="ECO:0000259" key="2">
    <source>
        <dbReference type="Pfam" id="PF01370"/>
    </source>
</evidence>
<dbReference type="SUPFAM" id="SSF51735">
    <property type="entry name" value="NAD(P)-binding Rossmann-fold domains"/>
    <property type="match status" value="1"/>
</dbReference>
<dbReference type="Pfam" id="PF01370">
    <property type="entry name" value="Epimerase"/>
    <property type="match status" value="1"/>
</dbReference>
<keyword evidence="5" id="KW-1185">Reference proteome</keyword>
<organism evidence="4 5">
    <name type="scientific">Conyzicola lurida</name>
    <dbReference type="NCBI Taxonomy" id="1172621"/>
    <lineage>
        <taxon>Bacteria</taxon>
        <taxon>Bacillati</taxon>
        <taxon>Actinomycetota</taxon>
        <taxon>Actinomycetes</taxon>
        <taxon>Micrococcales</taxon>
        <taxon>Microbacteriaceae</taxon>
        <taxon>Conyzicola</taxon>
    </lineage>
</organism>
<dbReference type="PANTHER" id="PTHR11092:SF0">
    <property type="entry name" value="EPIMERASE FAMILY PROTEIN SDR39U1"/>
    <property type="match status" value="1"/>
</dbReference>
<evidence type="ECO:0000313" key="4">
    <source>
        <dbReference type="EMBL" id="MBB5843421.1"/>
    </source>
</evidence>
<comment type="caution">
    <text evidence="4">The sequence shown here is derived from an EMBL/GenBank/DDBJ whole genome shotgun (WGS) entry which is preliminary data.</text>
</comment>
<dbReference type="NCBIfam" id="TIGR01777">
    <property type="entry name" value="yfcH"/>
    <property type="match status" value="1"/>
</dbReference>
<feature type="domain" description="DUF1731" evidence="3">
    <location>
        <begin position="251"/>
        <end position="298"/>
    </location>
</feature>
<accession>A0A841ANV4</accession>
<dbReference type="InterPro" id="IPR001509">
    <property type="entry name" value="Epimerase_deHydtase"/>
</dbReference>
<comment type="similarity">
    <text evidence="1">Belongs to the NAD(P)-dependent epimerase/dehydratase family. SDR39U1 subfamily.</text>
</comment>
<dbReference type="Gene3D" id="3.40.50.720">
    <property type="entry name" value="NAD(P)-binding Rossmann-like Domain"/>
    <property type="match status" value="1"/>
</dbReference>
<dbReference type="PANTHER" id="PTHR11092">
    <property type="entry name" value="SUGAR NUCLEOTIDE EPIMERASE RELATED"/>
    <property type="match status" value="1"/>
</dbReference>
<dbReference type="InterPro" id="IPR013549">
    <property type="entry name" value="DUF1731"/>
</dbReference>
<dbReference type="Proteomes" id="UP000536685">
    <property type="component" value="Unassembled WGS sequence"/>
</dbReference>
<dbReference type="EMBL" id="JACHMJ010000001">
    <property type="protein sequence ID" value="MBB5843421.1"/>
    <property type="molecule type" value="Genomic_DNA"/>
</dbReference>
<dbReference type="AlphaFoldDB" id="A0A841ANV4"/>
<reference evidence="4 5" key="1">
    <citation type="submission" date="2020-08" db="EMBL/GenBank/DDBJ databases">
        <title>Sequencing the genomes of 1000 actinobacteria strains.</title>
        <authorList>
            <person name="Klenk H.-P."/>
        </authorList>
    </citation>
    <scope>NUCLEOTIDE SEQUENCE [LARGE SCALE GENOMIC DNA]</scope>
    <source>
        <strain evidence="4 5">DSM 105784</strain>
    </source>
</reference>